<dbReference type="EMBL" id="FQVE01000002">
    <property type="protein sequence ID" value="SHF17732.1"/>
    <property type="molecule type" value="Genomic_DNA"/>
</dbReference>
<dbReference type="SUPFAM" id="SSF50249">
    <property type="entry name" value="Nucleic acid-binding proteins"/>
    <property type="match status" value="1"/>
</dbReference>
<dbReference type="Proteomes" id="UP000184108">
    <property type="component" value="Unassembled WGS sequence"/>
</dbReference>
<evidence type="ECO:0008006" key="3">
    <source>
        <dbReference type="Google" id="ProtNLM"/>
    </source>
</evidence>
<organism evidence="1 2">
    <name type="scientific">Chryseobacterium vrystaatense</name>
    <dbReference type="NCBI Taxonomy" id="307480"/>
    <lineage>
        <taxon>Bacteria</taxon>
        <taxon>Pseudomonadati</taxon>
        <taxon>Bacteroidota</taxon>
        <taxon>Flavobacteriia</taxon>
        <taxon>Flavobacteriales</taxon>
        <taxon>Weeksellaceae</taxon>
        <taxon>Chryseobacterium group</taxon>
        <taxon>Chryseobacterium</taxon>
    </lineage>
</organism>
<dbReference type="InterPro" id="IPR012340">
    <property type="entry name" value="NA-bd_OB-fold"/>
</dbReference>
<protein>
    <recommendedName>
        <fullName evidence="3">DUF3127 domain-containing protein</fullName>
    </recommendedName>
</protein>
<proteinExistence type="predicted"/>
<gene>
    <name evidence="1" type="ORF">SAMN02787073_1605</name>
</gene>
<name>A0A1M4ZIV4_9FLAO</name>
<dbReference type="Gene3D" id="2.40.50.140">
    <property type="entry name" value="Nucleic acid-binding proteins"/>
    <property type="match status" value="1"/>
</dbReference>
<dbReference type="AlphaFoldDB" id="A0A1M4ZIV4"/>
<accession>A0A1M4ZIV4</accession>
<sequence length="90" mass="10305">MELIGTIKKIGEIQTFGSGFQKREFILATEEQYSQTINIELLSQKVDIIEPFKEGDRATVGINIQGREWVSPQGETKYFNTIVAWKITRP</sequence>
<evidence type="ECO:0000313" key="1">
    <source>
        <dbReference type="EMBL" id="SHF17732.1"/>
    </source>
</evidence>
<dbReference type="RefSeq" id="WP_083536128.1">
    <property type="nucleotide sequence ID" value="NZ_FQVE01000002.1"/>
</dbReference>
<dbReference type="InterPro" id="IPR021474">
    <property type="entry name" value="DUF3127"/>
</dbReference>
<evidence type="ECO:0000313" key="2">
    <source>
        <dbReference type="Proteomes" id="UP000184108"/>
    </source>
</evidence>
<dbReference type="Pfam" id="PF11325">
    <property type="entry name" value="DUF3127"/>
    <property type="match status" value="1"/>
</dbReference>
<reference evidence="2" key="1">
    <citation type="submission" date="2016-11" db="EMBL/GenBank/DDBJ databases">
        <authorList>
            <person name="Varghese N."/>
            <person name="Submissions S."/>
        </authorList>
    </citation>
    <scope>NUCLEOTIDE SEQUENCE [LARGE SCALE GENOMIC DNA]</scope>
    <source>
        <strain evidence="2">YR203</strain>
    </source>
</reference>